<organism evidence="2 3">
    <name type="scientific">Roseospira visakhapatnamensis</name>
    <dbReference type="NCBI Taxonomy" id="390880"/>
    <lineage>
        <taxon>Bacteria</taxon>
        <taxon>Pseudomonadati</taxon>
        <taxon>Pseudomonadota</taxon>
        <taxon>Alphaproteobacteria</taxon>
        <taxon>Rhodospirillales</taxon>
        <taxon>Rhodospirillaceae</taxon>
        <taxon>Roseospira</taxon>
    </lineage>
</organism>
<protein>
    <submittedName>
        <fullName evidence="2">Flp pilus assembly pilin Flp</fullName>
    </submittedName>
</protein>
<dbReference type="EMBL" id="JACIGK010000026">
    <property type="protein sequence ID" value="MBB4267431.1"/>
    <property type="molecule type" value="Genomic_DNA"/>
</dbReference>
<dbReference type="RefSeq" id="WP_184046811.1">
    <property type="nucleotide sequence ID" value="NZ_JACIGK010000026.1"/>
</dbReference>
<sequence length="57" mass="5958">MIPPSWTGLVRLWCDDVGATAIEYALIALGIAMAVIGSVRLLGTALLDGISELPGYL</sequence>
<dbReference type="Proteomes" id="UP000554286">
    <property type="component" value="Unassembled WGS sequence"/>
</dbReference>
<evidence type="ECO:0000256" key="1">
    <source>
        <dbReference type="SAM" id="Phobius"/>
    </source>
</evidence>
<dbReference type="InterPro" id="IPR007047">
    <property type="entry name" value="Flp_Fap"/>
</dbReference>
<dbReference type="Pfam" id="PF04964">
    <property type="entry name" value="Flp_Fap"/>
    <property type="match status" value="1"/>
</dbReference>
<gene>
    <name evidence="2" type="ORF">GGD89_003075</name>
</gene>
<keyword evidence="3" id="KW-1185">Reference proteome</keyword>
<comment type="caution">
    <text evidence="2">The sequence shown here is derived from an EMBL/GenBank/DDBJ whole genome shotgun (WGS) entry which is preliminary data.</text>
</comment>
<evidence type="ECO:0000313" key="2">
    <source>
        <dbReference type="EMBL" id="MBB4267431.1"/>
    </source>
</evidence>
<evidence type="ECO:0000313" key="3">
    <source>
        <dbReference type="Proteomes" id="UP000554286"/>
    </source>
</evidence>
<name>A0A7W6RF79_9PROT</name>
<proteinExistence type="predicted"/>
<dbReference type="AlphaFoldDB" id="A0A7W6RF79"/>
<reference evidence="2 3" key="1">
    <citation type="submission" date="2020-08" db="EMBL/GenBank/DDBJ databases">
        <title>Genome sequencing of Purple Non-Sulfur Bacteria from various extreme environments.</title>
        <authorList>
            <person name="Mayer M."/>
        </authorList>
    </citation>
    <scope>NUCLEOTIDE SEQUENCE [LARGE SCALE GENOMIC DNA]</scope>
    <source>
        <strain evidence="2 3">JA131</strain>
    </source>
</reference>
<keyword evidence="1" id="KW-0812">Transmembrane</keyword>
<keyword evidence="1" id="KW-1133">Transmembrane helix</keyword>
<feature type="transmembrane region" description="Helical" evidence="1">
    <location>
        <begin position="20"/>
        <end position="42"/>
    </location>
</feature>
<keyword evidence="1" id="KW-0472">Membrane</keyword>
<accession>A0A7W6RF79</accession>